<evidence type="ECO:0000313" key="3">
    <source>
        <dbReference type="EMBL" id="KID81370.1"/>
    </source>
</evidence>
<dbReference type="EMBL" id="AZNH01000157">
    <property type="protein sequence ID" value="KID81370.1"/>
    <property type="molecule type" value="Genomic_DNA"/>
</dbReference>
<dbReference type="InterPro" id="IPR046700">
    <property type="entry name" value="DUF6570"/>
</dbReference>
<dbReference type="Pfam" id="PF20209">
    <property type="entry name" value="DUF6570"/>
    <property type="match status" value="1"/>
</dbReference>
<evidence type="ECO:0000313" key="4">
    <source>
        <dbReference type="Proteomes" id="UP000031192"/>
    </source>
</evidence>
<dbReference type="Proteomes" id="UP000031192">
    <property type="component" value="Unassembled WGS sequence"/>
</dbReference>
<feature type="region of interest" description="Disordered" evidence="1">
    <location>
        <begin position="1"/>
        <end position="136"/>
    </location>
</feature>
<feature type="region of interest" description="Disordered" evidence="1">
    <location>
        <begin position="472"/>
        <end position="491"/>
    </location>
</feature>
<accession>A0A0B4G457</accession>
<dbReference type="HOGENOM" id="CLU_362495_0_0_1"/>
<reference evidence="3 4" key="1">
    <citation type="journal article" date="2014" name="Proc. Natl. Acad. Sci. U.S.A.">
        <title>Trajectory and genomic determinants of fungal-pathogen speciation and host adaptation.</title>
        <authorList>
            <person name="Hu X."/>
            <person name="Xiao G."/>
            <person name="Zheng P."/>
            <person name="Shang Y."/>
            <person name="Su Y."/>
            <person name="Zhang X."/>
            <person name="Liu X."/>
            <person name="Zhan S."/>
            <person name="St Leger R.J."/>
            <person name="Wang C."/>
        </authorList>
    </citation>
    <scope>NUCLEOTIDE SEQUENCE [LARGE SCALE GENOMIC DNA]</scope>
    <source>
        <strain evidence="3 4">ARSEF 977</strain>
    </source>
</reference>
<organism evidence="3 4">
    <name type="scientific">Metarhizium guizhouense (strain ARSEF 977)</name>
    <dbReference type="NCBI Taxonomy" id="1276136"/>
    <lineage>
        <taxon>Eukaryota</taxon>
        <taxon>Fungi</taxon>
        <taxon>Dikarya</taxon>
        <taxon>Ascomycota</taxon>
        <taxon>Pezizomycotina</taxon>
        <taxon>Sordariomycetes</taxon>
        <taxon>Hypocreomycetidae</taxon>
        <taxon>Hypocreales</taxon>
        <taxon>Clavicipitaceae</taxon>
        <taxon>Metarhizium</taxon>
    </lineage>
</organism>
<comment type="caution">
    <text evidence="3">The sequence shown here is derived from an EMBL/GenBank/DDBJ whole genome shotgun (WGS) entry which is preliminary data.</text>
</comment>
<evidence type="ECO:0000256" key="1">
    <source>
        <dbReference type="SAM" id="MobiDB-lite"/>
    </source>
</evidence>
<keyword evidence="4" id="KW-1185">Reference proteome</keyword>
<proteinExistence type="predicted"/>
<feature type="compositionally biased region" description="Basic and acidic residues" evidence="1">
    <location>
        <begin position="120"/>
        <end position="131"/>
    </location>
</feature>
<sequence>MTELVADMARNTVDGHTAPDQQPRRRSRYERLGNATSTFRSIQPKQSAIEDVSRREQAEAIIRTLPKLRRGPRPGKRRAGPSGASSTEGVAKRLVRPEETKGTTGDARQGKRSCYPSPEEPPRKQIRVEPRGRRRRELQAEDLASVSRYLEEEFAVKESLSNEKTWCTPIPHDRKVSTVRDFYKAFHDASTLPIRTCVVCYRKRTERELRQVKWERWAADYVERVDDSVFSCRTCFPVGEAVSACADCVRCLARGGLSPAARLHSRLRCEDFFPDELKGLTPIEEKLIGLNSCYGFVTRYSIPGRHKQVGGYPRHVHVKGHITVFPNNVQELVTKVLPHPLVRVMDEIHVSWQGAERPGPSDLSSLLSVRRQVVERALSWLKKNNHHYADIEIDRLEMESWGSLSHGVPSLVYDRMERNEPSAWDRTRTAQVVPPVERAMDDESPAEIEEILAQLYQGQDVNVTDSQNRKYEGIGADESNGSSDAGHGRDDNVKRIDEVTSSALFPLDGPPDVSDAEKLRFAWHAVGGDGDENDRAGPRTWIRSAESRQGEGEVCEPYIHVCRGAEFADSLDAWFFARTFPTLFPFGFGGPRLAEEAIIRPETADNSRGTGTRAEAAVRDLFIVSEYEPSDMGWYRAAATRWPICDA</sequence>
<feature type="domain" description="DUF6570" evidence="2">
    <location>
        <begin position="274"/>
        <end position="396"/>
    </location>
</feature>
<name>A0A0B4G457_METGA</name>
<protein>
    <submittedName>
        <fullName evidence="3">Arrestin domain-containing protein</fullName>
    </submittedName>
</protein>
<dbReference type="AlphaFoldDB" id="A0A0B4G457"/>
<gene>
    <name evidence="3" type="ORF">MGU_11264</name>
</gene>
<evidence type="ECO:0000259" key="2">
    <source>
        <dbReference type="Pfam" id="PF20209"/>
    </source>
</evidence>
<feature type="compositionally biased region" description="Polar residues" evidence="1">
    <location>
        <begin position="34"/>
        <end position="46"/>
    </location>
</feature>
<feature type="compositionally biased region" description="Basic residues" evidence="1">
    <location>
        <begin position="66"/>
        <end position="79"/>
    </location>
</feature>
<dbReference type="OrthoDB" id="3067952at2759"/>